<reference evidence="1" key="1">
    <citation type="submission" date="2022-03" db="EMBL/GenBank/DDBJ databases">
        <title>A functionally conserved STORR gene fusion in Papaver species that diverged 16.8 million years ago.</title>
        <authorList>
            <person name="Catania T."/>
        </authorList>
    </citation>
    <scope>NUCLEOTIDE SEQUENCE</scope>
    <source>
        <strain evidence="1">S-191538</strain>
    </source>
</reference>
<proteinExistence type="predicted"/>
<dbReference type="EMBL" id="JAJJMA010039317">
    <property type="protein sequence ID" value="MCL7024899.1"/>
    <property type="molecule type" value="Genomic_DNA"/>
</dbReference>
<organism evidence="1 2">
    <name type="scientific">Papaver nudicaule</name>
    <name type="common">Iceland poppy</name>
    <dbReference type="NCBI Taxonomy" id="74823"/>
    <lineage>
        <taxon>Eukaryota</taxon>
        <taxon>Viridiplantae</taxon>
        <taxon>Streptophyta</taxon>
        <taxon>Embryophyta</taxon>
        <taxon>Tracheophyta</taxon>
        <taxon>Spermatophyta</taxon>
        <taxon>Magnoliopsida</taxon>
        <taxon>Ranunculales</taxon>
        <taxon>Papaveraceae</taxon>
        <taxon>Papaveroideae</taxon>
        <taxon>Papaver</taxon>
    </lineage>
</organism>
<dbReference type="Proteomes" id="UP001177140">
    <property type="component" value="Unassembled WGS sequence"/>
</dbReference>
<protein>
    <submittedName>
        <fullName evidence="1">Uncharacterized protein</fullName>
    </submittedName>
</protein>
<evidence type="ECO:0000313" key="1">
    <source>
        <dbReference type="EMBL" id="MCL7024899.1"/>
    </source>
</evidence>
<name>A0AA41RV44_PAPNU</name>
<sequence length="103" mass="11702">MAAVDQSSSSPPRKVARKIRVGGMIFTRTVVCGGCKVKYVIQRIESECFRISDGKTTRDVPFSRKHINFDCPCGERFEITMNVTMNLSLAEKKEWERKLNGKT</sequence>
<gene>
    <name evidence="1" type="ORF">MKW94_026855</name>
</gene>
<dbReference type="AlphaFoldDB" id="A0AA41RV44"/>
<accession>A0AA41RV44</accession>
<comment type="caution">
    <text evidence="1">The sequence shown here is derived from an EMBL/GenBank/DDBJ whole genome shotgun (WGS) entry which is preliminary data.</text>
</comment>
<evidence type="ECO:0000313" key="2">
    <source>
        <dbReference type="Proteomes" id="UP001177140"/>
    </source>
</evidence>
<keyword evidence="2" id="KW-1185">Reference proteome</keyword>